<feature type="transmembrane region" description="Helical" evidence="7">
    <location>
        <begin position="357"/>
        <end position="380"/>
    </location>
</feature>
<keyword evidence="6 7" id="KW-0472">Membrane</keyword>
<keyword evidence="3" id="KW-1003">Cell membrane</keyword>
<protein>
    <submittedName>
        <fullName evidence="8">MFS transporter</fullName>
    </submittedName>
</protein>
<gene>
    <name evidence="8" type="ORF">GCM10025751_23240</name>
</gene>
<evidence type="ECO:0000256" key="4">
    <source>
        <dbReference type="ARBA" id="ARBA00022692"/>
    </source>
</evidence>
<feature type="transmembrane region" description="Helical" evidence="7">
    <location>
        <begin position="273"/>
        <end position="293"/>
    </location>
</feature>
<organism evidence="8 9">
    <name type="scientific">Haladaptatus pallidirubidus</name>
    <dbReference type="NCBI Taxonomy" id="1008152"/>
    <lineage>
        <taxon>Archaea</taxon>
        <taxon>Methanobacteriati</taxon>
        <taxon>Methanobacteriota</taxon>
        <taxon>Stenosarchaea group</taxon>
        <taxon>Halobacteria</taxon>
        <taxon>Halobacteriales</taxon>
        <taxon>Haladaptataceae</taxon>
        <taxon>Haladaptatus</taxon>
    </lineage>
</organism>
<comment type="caution">
    <text evidence="8">The sequence shown here is derived from an EMBL/GenBank/DDBJ whole genome shotgun (WGS) entry which is preliminary data.</text>
</comment>
<dbReference type="InterPro" id="IPR010290">
    <property type="entry name" value="TM_effector"/>
</dbReference>
<evidence type="ECO:0000256" key="5">
    <source>
        <dbReference type="ARBA" id="ARBA00022989"/>
    </source>
</evidence>
<feature type="transmembrane region" description="Helical" evidence="7">
    <location>
        <begin position="150"/>
        <end position="168"/>
    </location>
</feature>
<dbReference type="EMBL" id="BAABKX010000007">
    <property type="protein sequence ID" value="GAA5049890.1"/>
    <property type="molecule type" value="Genomic_DNA"/>
</dbReference>
<evidence type="ECO:0000256" key="3">
    <source>
        <dbReference type="ARBA" id="ARBA00022475"/>
    </source>
</evidence>
<dbReference type="PANTHER" id="PTHR23513:SF6">
    <property type="entry name" value="MAJOR FACILITATOR SUPERFAMILY ASSOCIATED DOMAIN-CONTAINING PROTEIN"/>
    <property type="match status" value="1"/>
</dbReference>
<name>A0AAV3UHK4_9EURY</name>
<feature type="transmembrane region" description="Helical" evidence="7">
    <location>
        <begin position="326"/>
        <end position="345"/>
    </location>
</feature>
<keyword evidence="4 7" id="KW-0812">Transmembrane</keyword>
<accession>A0AAV3UHK4</accession>
<comment type="subcellular location">
    <subcellularLocation>
        <location evidence="1">Cell membrane</location>
        <topology evidence="1">Multi-pass membrane protein</topology>
    </subcellularLocation>
</comment>
<evidence type="ECO:0000256" key="7">
    <source>
        <dbReference type="SAM" id="Phobius"/>
    </source>
</evidence>
<dbReference type="InterPro" id="IPR036259">
    <property type="entry name" value="MFS_trans_sf"/>
</dbReference>
<dbReference type="CDD" id="cd06173">
    <property type="entry name" value="MFS_MefA_like"/>
    <property type="match status" value="1"/>
</dbReference>
<dbReference type="Gene3D" id="1.20.1250.20">
    <property type="entry name" value="MFS general substrate transporter like domains"/>
    <property type="match status" value="1"/>
</dbReference>
<sequence>MHKLLRNTAFRRLLFGRLVTNAGDSLYAVAAMWLVYELTGSSTYTGLAGALTMAPQLAQMLIGPLVDHWPFRRLLIAVQLVQATVVLVIPVAWLFGIRSVTLVLVVVPILSLLNQFVYPAQSAALPRIVAQEELTEANAAFSFAYQGADLVFNGLAGALIAAVGAVALYTMDALTFVIAAVLFAGVNIPTAGTGDVSDETTIVGETKEVTEGTTATDGGDTSSYLTRLRAGIEFVRGTPIVWLLGVGVFANGLLGASNAVLPAFADQLGGPSAYGMIRAGTAAGLLLGALFGSRLDGIRFGPLVISGFLCSAAGWFAALLVPSLPATAVCFAVALIPVGTTNVLIGTMVQRMVPDAFLGRVSALLGSASVAVTPIGMLLGGTIGETLGVTVVMAAGGFGLLWVAGYVAAVPALRGLPAVNEIETI</sequence>
<proteinExistence type="predicted"/>
<dbReference type="SUPFAM" id="SSF103473">
    <property type="entry name" value="MFS general substrate transporter"/>
    <property type="match status" value="1"/>
</dbReference>
<feature type="transmembrane region" description="Helical" evidence="7">
    <location>
        <begin position="74"/>
        <end position="95"/>
    </location>
</feature>
<feature type="transmembrane region" description="Helical" evidence="7">
    <location>
        <begin position="101"/>
        <end position="118"/>
    </location>
</feature>
<dbReference type="GeneID" id="68615419"/>
<reference evidence="8 9" key="1">
    <citation type="journal article" date="2019" name="Int. J. Syst. Evol. Microbiol.">
        <title>The Global Catalogue of Microorganisms (GCM) 10K type strain sequencing project: providing services to taxonomists for standard genome sequencing and annotation.</title>
        <authorList>
            <consortium name="The Broad Institute Genomics Platform"/>
            <consortium name="The Broad Institute Genome Sequencing Center for Infectious Disease"/>
            <person name="Wu L."/>
            <person name="Ma J."/>
        </authorList>
    </citation>
    <scope>NUCLEOTIDE SEQUENCE [LARGE SCALE GENOMIC DNA]</scope>
    <source>
        <strain evidence="8 9">JCM 17504</strain>
    </source>
</reference>
<evidence type="ECO:0000313" key="8">
    <source>
        <dbReference type="EMBL" id="GAA5049890.1"/>
    </source>
</evidence>
<feature type="transmembrane region" description="Helical" evidence="7">
    <location>
        <begin position="240"/>
        <end position="261"/>
    </location>
</feature>
<dbReference type="AlphaFoldDB" id="A0AAV3UHK4"/>
<dbReference type="RefSeq" id="WP_227777310.1">
    <property type="nucleotide sequence ID" value="NZ_BAABKX010000007.1"/>
</dbReference>
<evidence type="ECO:0000256" key="1">
    <source>
        <dbReference type="ARBA" id="ARBA00004651"/>
    </source>
</evidence>
<evidence type="ECO:0000256" key="2">
    <source>
        <dbReference type="ARBA" id="ARBA00022448"/>
    </source>
</evidence>
<dbReference type="PANTHER" id="PTHR23513">
    <property type="entry name" value="INTEGRAL MEMBRANE EFFLUX PROTEIN-RELATED"/>
    <property type="match status" value="1"/>
</dbReference>
<feature type="transmembrane region" description="Helical" evidence="7">
    <location>
        <begin position="386"/>
        <end position="409"/>
    </location>
</feature>
<dbReference type="Pfam" id="PF05977">
    <property type="entry name" value="MFS_3"/>
    <property type="match status" value="1"/>
</dbReference>
<feature type="transmembrane region" description="Helical" evidence="7">
    <location>
        <begin position="12"/>
        <end position="36"/>
    </location>
</feature>
<keyword evidence="9" id="KW-1185">Reference proteome</keyword>
<evidence type="ECO:0000256" key="6">
    <source>
        <dbReference type="ARBA" id="ARBA00023136"/>
    </source>
</evidence>
<dbReference type="GO" id="GO:0005886">
    <property type="term" value="C:plasma membrane"/>
    <property type="evidence" value="ECO:0007669"/>
    <property type="project" value="UniProtKB-SubCell"/>
</dbReference>
<keyword evidence="2" id="KW-0813">Transport</keyword>
<feature type="transmembrane region" description="Helical" evidence="7">
    <location>
        <begin position="300"/>
        <end position="320"/>
    </location>
</feature>
<keyword evidence="5 7" id="KW-1133">Transmembrane helix</keyword>
<dbReference type="Proteomes" id="UP001501729">
    <property type="component" value="Unassembled WGS sequence"/>
</dbReference>
<evidence type="ECO:0000313" key="9">
    <source>
        <dbReference type="Proteomes" id="UP001501729"/>
    </source>
</evidence>